<evidence type="ECO:0000313" key="2">
    <source>
        <dbReference type="EMBL" id="OGN10024.1"/>
    </source>
</evidence>
<accession>A0A1F8FA24</accession>
<reference evidence="2 3" key="1">
    <citation type="journal article" date="2016" name="Nat. Commun.">
        <title>Thousands of microbial genomes shed light on interconnected biogeochemical processes in an aquifer system.</title>
        <authorList>
            <person name="Anantharaman K."/>
            <person name="Brown C.T."/>
            <person name="Hug L.A."/>
            <person name="Sharon I."/>
            <person name="Castelle C.J."/>
            <person name="Probst A.J."/>
            <person name="Thomas B.C."/>
            <person name="Singh A."/>
            <person name="Wilkins M.J."/>
            <person name="Karaoz U."/>
            <person name="Brodie E.L."/>
            <person name="Williams K.H."/>
            <person name="Hubbard S.S."/>
            <person name="Banfield J.F."/>
        </authorList>
    </citation>
    <scope>NUCLEOTIDE SEQUENCE [LARGE SCALE GENOMIC DNA]</scope>
</reference>
<name>A0A1F8FA24_9BACT</name>
<dbReference type="Proteomes" id="UP000177167">
    <property type="component" value="Unassembled WGS sequence"/>
</dbReference>
<dbReference type="EMBL" id="MGJP01000019">
    <property type="protein sequence ID" value="OGN10024.1"/>
    <property type="molecule type" value="Genomic_DNA"/>
</dbReference>
<evidence type="ECO:0000313" key="3">
    <source>
        <dbReference type="Proteomes" id="UP000177167"/>
    </source>
</evidence>
<dbReference type="AlphaFoldDB" id="A0A1F8FA24"/>
<organism evidence="2 3">
    <name type="scientific">Candidatus Yanofskybacteria bacterium RIFCSPHIGHO2_02_FULL_41_11</name>
    <dbReference type="NCBI Taxonomy" id="1802675"/>
    <lineage>
        <taxon>Bacteria</taxon>
        <taxon>Candidatus Yanofskyibacteriota</taxon>
    </lineage>
</organism>
<protein>
    <submittedName>
        <fullName evidence="2">Uncharacterized protein</fullName>
    </submittedName>
</protein>
<evidence type="ECO:0000256" key="1">
    <source>
        <dbReference type="SAM" id="MobiDB-lite"/>
    </source>
</evidence>
<gene>
    <name evidence="2" type="ORF">A3J46_04110</name>
</gene>
<sequence>MEVKGTLSMGTERSLYENPQILPLKETEEEEAHRKLKEKFEQPERLDLYEGAETLNIRDIQPEKLKTEVPTI</sequence>
<feature type="region of interest" description="Disordered" evidence="1">
    <location>
        <begin position="1"/>
        <end position="22"/>
    </location>
</feature>
<proteinExistence type="predicted"/>
<comment type="caution">
    <text evidence="2">The sequence shown here is derived from an EMBL/GenBank/DDBJ whole genome shotgun (WGS) entry which is preliminary data.</text>
</comment>